<evidence type="ECO:0000313" key="3">
    <source>
        <dbReference type="EMBL" id="CDJ42172.1"/>
    </source>
</evidence>
<dbReference type="Proteomes" id="UP000030747">
    <property type="component" value="Unassembled WGS sequence"/>
</dbReference>
<dbReference type="RefSeq" id="XP_013232922.1">
    <property type="nucleotide sequence ID" value="XM_013377468.1"/>
</dbReference>
<evidence type="ECO:0000256" key="2">
    <source>
        <dbReference type="SAM" id="MobiDB-lite"/>
    </source>
</evidence>
<keyword evidence="1" id="KW-0175">Coiled coil</keyword>
<name>U6KVK4_EIMTE</name>
<evidence type="ECO:0000256" key="1">
    <source>
        <dbReference type="SAM" id="Coils"/>
    </source>
</evidence>
<dbReference type="VEuPathDB" id="ToxoDB:ETH_00023520"/>
<protein>
    <submittedName>
        <fullName evidence="3">Uncharacterized protein</fullName>
    </submittedName>
</protein>
<dbReference type="VEuPathDB" id="ToxoDB:ETH2_0651600"/>
<feature type="region of interest" description="Disordered" evidence="2">
    <location>
        <begin position="54"/>
        <end position="73"/>
    </location>
</feature>
<organism evidence="3 4">
    <name type="scientific">Eimeria tenella</name>
    <name type="common">Coccidian parasite</name>
    <dbReference type="NCBI Taxonomy" id="5802"/>
    <lineage>
        <taxon>Eukaryota</taxon>
        <taxon>Sar</taxon>
        <taxon>Alveolata</taxon>
        <taxon>Apicomplexa</taxon>
        <taxon>Conoidasida</taxon>
        <taxon>Coccidia</taxon>
        <taxon>Eucoccidiorida</taxon>
        <taxon>Eimeriorina</taxon>
        <taxon>Eimeriidae</taxon>
        <taxon>Eimeria</taxon>
    </lineage>
</organism>
<dbReference type="EMBL" id="HG675698">
    <property type="protein sequence ID" value="CDJ42172.1"/>
    <property type="molecule type" value="Genomic_DNA"/>
</dbReference>
<gene>
    <name evidence="3" type="ORF">ETH_00023520</name>
</gene>
<dbReference type="AlphaFoldDB" id="U6KVK4"/>
<keyword evidence="4" id="KW-1185">Reference proteome</keyword>
<dbReference type="OrthoDB" id="354253at2759"/>
<reference evidence="3" key="2">
    <citation type="submission" date="2013-10" db="EMBL/GenBank/DDBJ databases">
        <authorList>
            <person name="Aslett M."/>
        </authorList>
    </citation>
    <scope>NUCLEOTIDE SEQUENCE [LARGE SCALE GENOMIC DNA]</scope>
    <source>
        <strain evidence="3">Houghton</strain>
    </source>
</reference>
<sequence length="750" mass="81402">MVPHMLRALGSLRLPSSRSSELAPLLISDTAGCVWNLSKERCIQTEVDKTWGDVQVGEKDPAVDDSDGEDRNDTASMLALAGTSFGGVVGLTLTIDGCAPHQMCLRLTTAHASGRIMGWLVSVEKTGKSMKVSPTLQHSSIIQQSISCLGYMMDFETGNERNLEELHENQCLLGLVGGSVVWLENGSIRPVCRCIVGIKIKGMPSLAPSSSCMHSTEVDDEGGDTAWAAVCSSGEVAFFLGPERTETNTPTTVLKRLFLSSWLDGNTADSPLIKGHVPPATLRIPENGGCWVKRGVELWREFQQEDEQPTSYAGTLVGVFSVAFSTASFGAPVSGIALLIPRVDSEELASFPQIRCTRLSVSPLCIASEGPFLAVGTASGGVVLFHLRDVFGESCSGARAFVAAPAITPLTYVSIGCLPIQRVQLLWDISETTKETANEKHFAIVERPILVLALQADGQFLRALFQPELLGSPASLSLLVDKNAQYKTLANKCNVCAVAPCISSWGIHHARLSLTIATAKGQVAVATLREPGLFQLWVLENCIGQLEPHACSDETEQATSFRVEFSCSTVSNRASPEGKLLQDLDGLKEAHDDPSNSQLLPKKSRLYTARRLSAAPDVQAQMEAIMREKQAIQEELQTLVERVTGSDALRSLEAEAANVDASVRMIVNQQAIATQMEKQQQLLLLQHAFFAFHRSLVQHLQASILTAPKELAIPAEKPGSVITEKSYLRFRQRPRDTILETKFIFLRKVS</sequence>
<evidence type="ECO:0000313" key="4">
    <source>
        <dbReference type="Proteomes" id="UP000030747"/>
    </source>
</evidence>
<dbReference type="GeneID" id="25253816"/>
<accession>U6KVK4</accession>
<reference evidence="3" key="1">
    <citation type="submission" date="2013-10" db="EMBL/GenBank/DDBJ databases">
        <title>Genomic analysis of the causative agents of coccidiosis in chickens.</title>
        <authorList>
            <person name="Reid A.J."/>
            <person name="Blake D."/>
            <person name="Billington K."/>
            <person name="Browne H."/>
            <person name="Dunn M."/>
            <person name="Hung S."/>
            <person name="Kawahara F."/>
            <person name="Miranda-Saavedra D."/>
            <person name="Mourier T."/>
            <person name="Nagra H."/>
            <person name="Otto T.D."/>
            <person name="Rawlings N."/>
            <person name="Sanchez A."/>
            <person name="Sanders M."/>
            <person name="Subramaniam C."/>
            <person name="Tay Y."/>
            <person name="Dear P."/>
            <person name="Doerig C."/>
            <person name="Gruber A."/>
            <person name="Parkinson J."/>
            <person name="Shirley M."/>
            <person name="Wan K.L."/>
            <person name="Berriman M."/>
            <person name="Tomley F."/>
            <person name="Pain A."/>
        </authorList>
    </citation>
    <scope>NUCLEOTIDE SEQUENCE [LARGE SCALE GENOMIC DNA]</scope>
    <source>
        <strain evidence="3">Houghton</strain>
    </source>
</reference>
<proteinExistence type="predicted"/>
<feature type="coiled-coil region" evidence="1">
    <location>
        <begin position="615"/>
        <end position="642"/>
    </location>
</feature>